<dbReference type="InterPro" id="IPR017452">
    <property type="entry name" value="GPCR_Rhodpsn_7TM"/>
</dbReference>
<dbReference type="EMBL" id="CAJNOJ010000229">
    <property type="protein sequence ID" value="CAF1314778.1"/>
    <property type="molecule type" value="Genomic_DNA"/>
</dbReference>
<dbReference type="Proteomes" id="UP000663828">
    <property type="component" value="Unassembled WGS sequence"/>
</dbReference>
<evidence type="ECO:0000256" key="6">
    <source>
        <dbReference type="ARBA" id="ARBA00023136"/>
    </source>
</evidence>
<comment type="subcellular location">
    <subcellularLocation>
        <location evidence="1">Cell membrane</location>
        <topology evidence="1">Multi-pass membrane protein</topology>
    </subcellularLocation>
</comment>
<protein>
    <recommendedName>
        <fullName evidence="10">G-protein coupled receptors family 1 profile domain-containing protein</fullName>
    </recommendedName>
</protein>
<dbReference type="GO" id="GO:0005886">
    <property type="term" value="C:plasma membrane"/>
    <property type="evidence" value="ECO:0007669"/>
    <property type="project" value="UniProtKB-SubCell"/>
</dbReference>
<keyword evidence="2" id="KW-1003">Cell membrane</keyword>
<feature type="transmembrane region" description="Helical" evidence="9">
    <location>
        <begin position="91"/>
        <end position="109"/>
    </location>
</feature>
<dbReference type="Gene3D" id="1.20.1070.10">
    <property type="entry name" value="Rhodopsin 7-helix transmembrane proteins"/>
    <property type="match status" value="1"/>
</dbReference>
<dbReference type="GO" id="GO:0008528">
    <property type="term" value="F:G protein-coupled peptide receptor activity"/>
    <property type="evidence" value="ECO:0007669"/>
    <property type="project" value="TreeGrafter"/>
</dbReference>
<organism evidence="12 14">
    <name type="scientific">Adineta ricciae</name>
    <name type="common">Rotifer</name>
    <dbReference type="NCBI Taxonomy" id="249248"/>
    <lineage>
        <taxon>Eukaryota</taxon>
        <taxon>Metazoa</taxon>
        <taxon>Spiralia</taxon>
        <taxon>Gnathifera</taxon>
        <taxon>Rotifera</taxon>
        <taxon>Eurotatoria</taxon>
        <taxon>Bdelloidea</taxon>
        <taxon>Adinetida</taxon>
        <taxon>Adinetidae</taxon>
        <taxon>Adineta</taxon>
    </lineage>
</organism>
<evidence type="ECO:0000313" key="14">
    <source>
        <dbReference type="Proteomes" id="UP000663852"/>
    </source>
</evidence>
<evidence type="ECO:0000256" key="3">
    <source>
        <dbReference type="ARBA" id="ARBA00022692"/>
    </source>
</evidence>
<proteinExistence type="predicted"/>
<feature type="transmembrane region" description="Helical" evidence="9">
    <location>
        <begin position="20"/>
        <end position="38"/>
    </location>
</feature>
<comment type="caution">
    <text evidence="12">The sequence shown here is derived from an EMBL/GenBank/DDBJ whole genome shotgun (WGS) entry which is preliminary data.</text>
</comment>
<gene>
    <name evidence="12" type="ORF">EDS130_LOCUS31342</name>
    <name evidence="11" type="ORF">XAT740_LOCUS25362</name>
</gene>
<keyword evidence="8" id="KW-0807">Transducer</keyword>
<dbReference type="PROSITE" id="PS50262">
    <property type="entry name" value="G_PROTEIN_RECEP_F1_2"/>
    <property type="match status" value="1"/>
</dbReference>
<keyword evidence="5" id="KW-0297">G-protein coupled receptor</keyword>
<feature type="transmembrane region" description="Helical" evidence="9">
    <location>
        <begin position="50"/>
        <end position="71"/>
    </location>
</feature>
<keyword evidence="13" id="KW-1185">Reference proteome</keyword>
<dbReference type="EMBL" id="CAJNOR010002007">
    <property type="protein sequence ID" value="CAF1233695.1"/>
    <property type="molecule type" value="Genomic_DNA"/>
</dbReference>
<evidence type="ECO:0000256" key="4">
    <source>
        <dbReference type="ARBA" id="ARBA00022989"/>
    </source>
</evidence>
<feature type="transmembrane region" description="Helical" evidence="9">
    <location>
        <begin position="269"/>
        <end position="290"/>
    </location>
</feature>
<feature type="transmembrane region" description="Helical" evidence="9">
    <location>
        <begin position="129"/>
        <end position="149"/>
    </location>
</feature>
<keyword evidence="7" id="KW-0675">Receptor</keyword>
<feature type="transmembrane region" description="Helical" evidence="9">
    <location>
        <begin position="169"/>
        <end position="193"/>
    </location>
</feature>
<evidence type="ECO:0000313" key="11">
    <source>
        <dbReference type="EMBL" id="CAF1233695.1"/>
    </source>
</evidence>
<feature type="transmembrane region" description="Helical" evidence="9">
    <location>
        <begin position="229"/>
        <end position="249"/>
    </location>
</feature>
<name>A0A815EPA1_ADIRI</name>
<evidence type="ECO:0000256" key="7">
    <source>
        <dbReference type="ARBA" id="ARBA00023170"/>
    </source>
</evidence>
<evidence type="ECO:0000256" key="5">
    <source>
        <dbReference type="ARBA" id="ARBA00023040"/>
    </source>
</evidence>
<keyword evidence="3 9" id="KW-0812">Transmembrane</keyword>
<evidence type="ECO:0000256" key="8">
    <source>
        <dbReference type="ARBA" id="ARBA00023224"/>
    </source>
</evidence>
<dbReference type="PANTHER" id="PTHR24230">
    <property type="entry name" value="G-PROTEIN COUPLED RECEPTOR"/>
    <property type="match status" value="1"/>
</dbReference>
<evidence type="ECO:0000256" key="9">
    <source>
        <dbReference type="SAM" id="Phobius"/>
    </source>
</evidence>
<reference evidence="12" key="1">
    <citation type="submission" date="2021-02" db="EMBL/GenBank/DDBJ databases">
        <authorList>
            <person name="Nowell W R."/>
        </authorList>
    </citation>
    <scope>NUCLEOTIDE SEQUENCE</scope>
</reference>
<dbReference type="Proteomes" id="UP000663852">
    <property type="component" value="Unassembled WGS sequence"/>
</dbReference>
<dbReference type="GO" id="GO:0007218">
    <property type="term" value="P:neuropeptide signaling pathway"/>
    <property type="evidence" value="ECO:0007669"/>
    <property type="project" value="TreeGrafter"/>
</dbReference>
<dbReference type="SUPFAM" id="SSF81321">
    <property type="entry name" value="Family A G protein-coupled receptor-like"/>
    <property type="match status" value="1"/>
</dbReference>
<evidence type="ECO:0000313" key="13">
    <source>
        <dbReference type="Proteomes" id="UP000663828"/>
    </source>
</evidence>
<evidence type="ECO:0000256" key="2">
    <source>
        <dbReference type="ARBA" id="ARBA00022475"/>
    </source>
</evidence>
<evidence type="ECO:0000313" key="12">
    <source>
        <dbReference type="EMBL" id="CAF1314778.1"/>
    </source>
</evidence>
<evidence type="ECO:0000256" key="1">
    <source>
        <dbReference type="ARBA" id="ARBA00004651"/>
    </source>
</evidence>
<accession>A0A815EPA1</accession>
<dbReference type="AlphaFoldDB" id="A0A815EPA1"/>
<dbReference type="OrthoDB" id="9444602at2759"/>
<feature type="domain" description="G-protein coupled receptors family 1 profile" evidence="10">
    <location>
        <begin position="29"/>
        <end position="289"/>
    </location>
</feature>
<sequence length="319" mass="36600">MSLTASLPTVQRYLTRYGMSVYTALGSIGLLFNAVIFIRSPHRRTSASLYMISTTWCALIGLLVTTIPMIYEADNYNPLTSYPFYCEAIFYIRHAFNQMMRTFFILTCVDRAAVSSMNPNIRSFGNCRIAIRMIPSVIVFWLAVAWFPSEQRALVNDKCDVGSGIHASLYWTYVTVAVGIIPFLCMMTCCLLLKRNLQAMRRRVQPIANDQPVTNLTLRKRDRDLLRMLFVEIICYTCTITPLVVLFLYKLITQSMVKSQNSLAIESFCYYLTGSFLLYINNCLPFWIYLSTSQSFRIEFKNLIINGYSIVCTTEESTN</sequence>
<keyword evidence="6 9" id="KW-0472">Membrane</keyword>
<evidence type="ECO:0000259" key="10">
    <source>
        <dbReference type="PROSITE" id="PS50262"/>
    </source>
</evidence>
<keyword evidence="4 9" id="KW-1133">Transmembrane helix</keyword>